<evidence type="ECO:0000313" key="3">
    <source>
        <dbReference type="Proteomes" id="UP000199073"/>
    </source>
</evidence>
<dbReference type="EMBL" id="FNJI01000029">
    <property type="protein sequence ID" value="SDP61752.1"/>
    <property type="molecule type" value="Genomic_DNA"/>
</dbReference>
<sequence length="75" mass="8704">MSIRLLARDVYRAQQNVDRLRKLYDTCTAQEKDRIKRELQGAEKELALLRKMLDGEKQSGPFRKKFAGFGSTKNS</sequence>
<feature type="coiled-coil region" evidence="1">
    <location>
        <begin position="32"/>
        <end position="59"/>
    </location>
</feature>
<dbReference type="RefSeq" id="WP_143005536.1">
    <property type="nucleotide sequence ID" value="NZ_FNJI01000029.1"/>
</dbReference>
<keyword evidence="1" id="KW-0175">Coiled coil</keyword>
<dbReference type="STRING" id="91360.SAMN05660330_03404"/>
<keyword evidence="3" id="KW-1185">Reference proteome</keyword>
<dbReference type="Proteomes" id="UP000199073">
    <property type="component" value="Unassembled WGS sequence"/>
</dbReference>
<proteinExistence type="predicted"/>
<accession>A0A1H0U639</accession>
<organism evidence="2 3">
    <name type="scientific">Desulforhopalus singaporensis</name>
    <dbReference type="NCBI Taxonomy" id="91360"/>
    <lineage>
        <taxon>Bacteria</taxon>
        <taxon>Pseudomonadati</taxon>
        <taxon>Thermodesulfobacteriota</taxon>
        <taxon>Desulfobulbia</taxon>
        <taxon>Desulfobulbales</taxon>
        <taxon>Desulfocapsaceae</taxon>
        <taxon>Desulforhopalus</taxon>
    </lineage>
</organism>
<dbReference type="AlphaFoldDB" id="A0A1H0U639"/>
<evidence type="ECO:0000256" key="1">
    <source>
        <dbReference type="SAM" id="Coils"/>
    </source>
</evidence>
<evidence type="ECO:0000313" key="2">
    <source>
        <dbReference type="EMBL" id="SDP61752.1"/>
    </source>
</evidence>
<reference evidence="2 3" key="1">
    <citation type="submission" date="2016-10" db="EMBL/GenBank/DDBJ databases">
        <authorList>
            <person name="de Groot N.N."/>
        </authorList>
    </citation>
    <scope>NUCLEOTIDE SEQUENCE [LARGE SCALE GENOMIC DNA]</scope>
    <source>
        <strain evidence="2 3">DSM 12130</strain>
    </source>
</reference>
<dbReference type="OrthoDB" id="5432712at2"/>
<name>A0A1H0U639_9BACT</name>
<gene>
    <name evidence="2" type="ORF">SAMN05660330_03404</name>
</gene>
<protein>
    <submittedName>
        <fullName evidence="2">Uncharacterized protein</fullName>
    </submittedName>
</protein>